<dbReference type="AlphaFoldDB" id="A0A484F4U0"/>
<evidence type="ECO:0000256" key="1">
    <source>
        <dbReference type="SAM" id="Phobius"/>
    </source>
</evidence>
<keyword evidence="3" id="KW-1185">Reference proteome</keyword>
<feature type="transmembrane region" description="Helical" evidence="1">
    <location>
        <begin position="111"/>
        <end position="132"/>
    </location>
</feature>
<evidence type="ECO:0000313" key="3">
    <source>
        <dbReference type="Proteomes" id="UP000294855"/>
    </source>
</evidence>
<sequence>MYSYQKDLKNIFIFFIFLALYSLLVLSNNNLLGSLVFLLLIFGSFAYGILTQSPVKAGLLGILFPIIILADRYLYSGPEEFQRVFWYFLILSGTGLFAGFFAGIAKPNENYDMICLSLSLFFVGCSLVHLFLGIN</sequence>
<keyword evidence="1" id="KW-0472">Membrane</keyword>
<name>A0A484F4U0_9EURY</name>
<comment type="caution">
    <text evidence="2">The sequence shown here is derived from an EMBL/GenBank/DDBJ whole genome shotgun (WGS) entry which is preliminary data.</text>
</comment>
<keyword evidence="1" id="KW-1133">Transmembrane helix</keyword>
<keyword evidence="1" id="KW-0812">Transmembrane</keyword>
<organism evidence="2 3">
    <name type="scientific">Methanimicrococcus blatticola</name>
    <dbReference type="NCBI Taxonomy" id="91560"/>
    <lineage>
        <taxon>Archaea</taxon>
        <taxon>Methanobacteriati</taxon>
        <taxon>Methanobacteriota</taxon>
        <taxon>Stenosarchaea group</taxon>
        <taxon>Methanomicrobia</taxon>
        <taxon>Methanosarcinales</taxon>
        <taxon>Methanosarcinaceae</taxon>
        <taxon>Methanimicrococcus</taxon>
    </lineage>
</organism>
<dbReference type="RefSeq" id="WP_133516933.1">
    <property type="nucleotide sequence ID" value="NZ_SNYS01000006.1"/>
</dbReference>
<dbReference type="Proteomes" id="UP000294855">
    <property type="component" value="Unassembled WGS sequence"/>
</dbReference>
<dbReference type="EMBL" id="SNYS01000006">
    <property type="protein sequence ID" value="TDQ70111.1"/>
    <property type="molecule type" value="Genomic_DNA"/>
</dbReference>
<evidence type="ECO:0000313" key="2">
    <source>
        <dbReference type="EMBL" id="TDQ70111.1"/>
    </source>
</evidence>
<reference evidence="2 3" key="1">
    <citation type="submission" date="2019-03" db="EMBL/GenBank/DDBJ databases">
        <title>Genomic Encyclopedia of Type Strains, Phase IV (KMG-IV): sequencing the most valuable type-strain genomes for metagenomic binning, comparative biology and taxonomic classification.</title>
        <authorList>
            <person name="Goeker M."/>
        </authorList>
    </citation>
    <scope>NUCLEOTIDE SEQUENCE [LARGE SCALE GENOMIC DNA]</scope>
    <source>
        <strain evidence="2 3">DSM 13328</strain>
    </source>
</reference>
<protein>
    <submittedName>
        <fullName evidence="2">Uncharacterized protein</fullName>
    </submittedName>
</protein>
<feature type="transmembrane region" description="Helical" evidence="1">
    <location>
        <begin position="7"/>
        <end position="25"/>
    </location>
</feature>
<accession>A0A484F4U0</accession>
<feature type="transmembrane region" description="Helical" evidence="1">
    <location>
        <begin position="57"/>
        <end position="74"/>
    </location>
</feature>
<proteinExistence type="predicted"/>
<gene>
    <name evidence="2" type="ORF">C7391_0449</name>
</gene>
<feature type="transmembrane region" description="Helical" evidence="1">
    <location>
        <begin position="86"/>
        <end position="104"/>
    </location>
</feature>
<feature type="transmembrane region" description="Helical" evidence="1">
    <location>
        <begin position="31"/>
        <end position="50"/>
    </location>
</feature>